<organism evidence="6 7">
    <name type="scientific">Effrenium voratum</name>
    <dbReference type="NCBI Taxonomy" id="2562239"/>
    <lineage>
        <taxon>Eukaryota</taxon>
        <taxon>Sar</taxon>
        <taxon>Alveolata</taxon>
        <taxon>Dinophyceae</taxon>
        <taxon>Suessiales</taxon>
        <taxon>Symbiodiniaceae</taxon>
        <taxon>Effrenium</taxon>
    </lineage>
</organism>
<keyword evidence="3 5" id="KW-1133">Transmembrane helix</keyword>
<reference evidence="6" key="1">
    <citation type="submission" date="2023-08" db="EMBL/GenBank/DDBJ databases">
        <authorList>
            <person name="Chen Y."/>
            <person name="Shah S."/>
            <person name="Dougan E. K."/>
            <person name="Thang M."/>
            <person name="Chan C."/>
        </authorList>
    </citation>
    <scope>NUCLEOTIDE SEQUENCE</scope>
</reference>
<comment type="subcellular location">
    <subcellularLocation>
        <location evidence="1">Membrane</location>
        <topology evidence="1">Multi-pass membrane protein</topology>
    </subcellularLocation>
</comment>
<accession>A0AA36IJG9</accession>
<feature type="transmembrane region" description="Helical" evidence="5">
    <location>
        <begin position="353"/>
        <end position="369"/>
    </location>
</feature>
<evidence type="ECO:0000256" key="4">
    <source>
        <dbReference type="ARBA" id="ARBA00023136"/>
    </source>
</evidence>
<feature type="transmembrane region" description="Helical" evidence="5">
    <location>
        <begin position="267"/>
        <end position="288"/>
    </location>
</feature>
<name>A0AA36IJG9_9DINO</name>
<dbReference type="GO" id="GO:0032456">
    <property type="term" value="P:endocytic recycling"/>
    <property type="evidence" value="ECO:0007669"/>
    <property type="project" value="TreeGrafter"/>
</dbReference>
<evidence type="ECO:0000313" key="7">
    <source>
        <dbReference type="Proteomes" id="UP001178507"/>
    </source>
</evidence>
<keyword evidence="4 5" id="KW-0472">Membrane</keyword>
<feature type="transmembrane region" description="Helical" evidence="5">
    <location>
        <begin position="146"/>
        <end position="170"/>
    </location>
</feature>
<keyword evidence="7" id="KW-1185">Reference proteome</keyword>
<gene>
    <name evidence="6" type="ORF">EVOR1521_LOCUS14668</name>
</gene>
<dbReference type="GO" id="GO:0005829">
    <property type="term" value="C:cytosol"/>
    <property type="evidence" value="ECO:0007669"/>
    <property type="project" value="GOC"/>
</dbReference>
<dbReference type="GO" id="GO:0019905">
    <property type="term" value="F:syntaxin binding"/>
    <property type="evidence" value="ECO:0007669"/>
    <property type="project" value="TreeGrafter"/>
</dbReference>
<proteinExistence type="predicted"/>
<dbReference type="GO" id="GO:0000938">
    <property type="term" value="C:GARP complex"/>
    <property type="evidence" value="ECO:0007669"/>
    <property type="project" value="TreeGrafter"/>
</dbReference>
<dbReference type="PANTHER" id="PTHR14190">
    <property type="entry name" value="SUPPRESSOR OF ACTIN MUTATIONS 2/VACUOLAR PROTEIN SORTING 52"/>
    <property type="match status" value="1"/>
</dbReference>
<dbReference type="AlphaFoldDB" id="A0AA36IJG9"/>
<evidence type="ECO:0000256" key="1">
    <source>
        <dbReference type="ARBA" id="ARBA00004141"/>
    </source>
</evidence>
<feature type="transmembrane region" description="Helical" evidence="5">
    <location>
        <begin position="324"/>
        <end position="341"/>
    </location>
</feature>
<dbReference type="Proteomes" id="UP001178507">
    <property type="component" value="Unassembled WGS sequence"/>
</dbReference>
<dbReference type="InterPro" id="IPR002781">
    <property type="entry name" value="TM_pro_TauE-like"/>
</dbReference>
<dbReference type="EMBL" id="CAUJNA010001779">
    <property type="protein sequence ID" value="CAJ1388933.1"/>
    <property type="molecule type" value="Genomic_DNA"/>
</dbReference>
<protein>
    <submittedName>
        <fullName evidence="6">Uncharacterized protein</fullName>
    </submittedName>
</protein>
<dbReference type="InterPro" id="IPR007258">
    <property type="entry name" value="Vps52"/>
</dbReference>
<sequence>MTQFLAEHHGAVAEEVKAHYVGTMSAVYLKQFRTYVTSLQKLELEYSPTKSDLLVNEQPSAGRLWDNLGLGRSVQLKDKGNVFSLSGWALRPFFPDLPPSPAPQSRRRRPMAAPSAALVVASFATALCAEFAGAALGFGPAILYEISWQICGLCGLSSGGLEMAVFHILVQELPCGLLQLLLLRSFWRPRLAALLNLPMLLALPVGTVLLERFGESPLAKQVLGGLFLALAAVQVHAKSRQKSKPDLEACSWGASASLALCSASSGLLRGAMGLAGPPFMVLLLFFSVEPSVWRCLSNTVRVTMVLTQGLLLGGMDHQLERQNWPIYVALMSGGVLGLQVGNRMAAQVDQSAFQRWLLLFLVAGGVLMLSSSSEFLSACSAVALALVVLGAIASAAFTWNTPQDSGGASPQRLLRCNEEKEEGCNADVLRQISASSISNV</sequence>
<evidence type="ECO:0000256" key="2">
    <source>
        <dbReference type="ARBA" id="ARBA00022692"/>
    </source>
</evidence>
<dbReference type="GO" id="GO:0042147">
    <property type="term" value="P:retrograde transport, endosome to Golgi"/>
    <property type="evidence" value="ECO:0007669"/>
    <property type="project" value="TreeGrafter"/>
</dbReference>
<feature type="transmembrane region" description="Helical" evidence="5">
    <location>
        <begin position="191"/>
        <end position="210"/>
    </location>
</feature>
<keyword evidence="2 5" id="KW-0812">Transmembrane</keyword>
<evidence type="ECO:0000256" key="5">
    <source>
        <dbReference type="SAM" id="Phobius"/>
    </source>
</evidence>
<dbReference type="GO" id="GO:0016020">
    <property type="term" value="C:membrane"/>
    <property type="evidence" value="ECO:0007669"/>
    <property type="project" value="UniProtKB-SubCell"/>
</dbReference>
<comment type="caution">
    <text evidence="6">The sequence shown here is derived from an EMBL/GenBank/DDBJ whole genome shotgun (WGS) entry which is preliminary data.</text>
</comment>
<dbReference type="Pfam" id="PF01925">
    <property type="entry name" value="TauE"/>
    <property type="match status" value="1"/>
</dbReference>
<dbReference type="PANTHER" id="PTHR14190:SF7">
    <property type="entry name" value="VACUOLAR PROTEIN SORTING-ASSOCIATED PROTEIN 52 HOMOLOG"/>
    <property type="match status" value="1"/>
</dbReference>
<dbReference type="GO" id="GO:0006896">
    <property type="term" value="P:Golgi to vacuole transport"/>
    <property type="evidence" value="ECO:0007669"/>
    <property type="project" value="TreeGrafter"/>
</dbReference>
<evidence type="ECO:0000256" key="3">
    <source>
        <dbReference type="ARBA" id="ARBA00022989"/>
    </source>
</evidence>
<feature type="transmembrane region" description="Helical" evidence="5">
    <location>
        <begin position="116"/>
        <end position="140"/>
    </location>
</feature>
<feature type="transmembrane region" description="Helical" evidence="5">
    <location>
        <begin position="375"/>
        <end position="399"/>
    </location>
</feature>
<evidence type="ECO:0000313" key="6">
    <source>
        <dbReference type="EMBL" id="CAJ1388933.1"/>
    </source>
</evidence>